<gene>
    <name evidence="1" type="ORF">AC499_0876</name>
</gene>
<sequence>MIWGCSVSDIKEDLAYRGELNRRLQAAKMPFEYGLLWSLREGKEREVASRIKMMSEYNKFPTFFRLDLTEADLENLYSIDTYNIQRQHLLLGVANYLEQEDVTPDQGYKVMPLIDLLASKKFFIDDGDDRSAFLKGRLYFALKKIMPAIDALRTFEHFVSYDQKRFHNAIYNSFFERAISLAFKGGNPLASDDDLRAIASCRHMTFIDEEGEVSRWIAQLSSIGSAIRSRNGEDSDALVHLGHTRAKHLMLWLQRASSVEAMRPFMPTKTIVSSKNASDTFAKYVAIMSALNSINSVKALGFDTQTILTRHAFKVLSRFLDKLDTKNWQSLADTAGLPIDWPSVLKKFSVEQQEAVLLKLPHLLSSVTNKAREHHFMGDLGL</sequence>
<keyword evidence="2" id="KW-1185">Reference proteome</keyword>
<dbReference type="EMBL" id="LGLK01000057">
    <property type="protein sequence ID" value="KPC17674.1"/>
    <property type="molecule type" value="Genomic_DNA"/>
</dbReference>
<evidence type="ECO:0000313" key="2">
    <source>
        <dbReference type="Proteomes" id="UP000037943"/>
    </source>
</evidence>
<accession>A0ABR5KSA7</accession>
<reference evidence="1 2" key="2">
    <citation type="submission" date="2015-10" db="EMBL/GenBank/DDBJ databases">
        <title>Comparative genomics and high-throughput reverse genetic screens identify a new phytobacterial MAMP and an Arabidopsis receptor required for immune elicitation.</title>
        <authorList>
            <person name="Mott G.A."/>
            <person name="Thakur S."/>
            <person name="Wang P.W."/>
            <person name="Desveaux D."/>
            <person name="Guttman D.S."/>
        </authorList>
    </citation>
    <scope>NUCLEOTIDE SEQUENCE [LARGE SCALE GENOMIC DNA]</scope>
    <source>
        <strain evidence="1 2">107</strain>
    </source>
</reference>
<evidence type="ECO:0000313" key="1">
    <source>
        <dbReference type="EMBL" id="KPC17674.1"/>
    </source>
</evidence>
<name>A0ABR5KSA7_PSEAV</name>
<dbReference type="Proteomes" id="UP000037943">
    <property type="component" value="Unassembled WGS sequence"/>
</dbReference>
<organism evidence="1 2">
    <name type="scientific">Pseudomonas amygdali pv. lachrymans</name>
    <name type="common">Pseudomonas syringae pv. lachrymans</name>
    <dbReference type="NCBI Taxonomy" id="53707"/>
    <lineage>
        <taxon>Bacteria</taxon>
        <taxon>Pseudomonadati</taxon>
        <taxon>Pseudomonadota</taxon>
        <taxon>Gammaproteobacteria</taxon>
        <taxon>Pseudomonadales</taxon>
        <taxon>Pseudomonadaceae</taxon>
        <taxon>Pseudomonas</taxon>
        <taxon>Pseudomonas amygdali</taxon>
    </lineage>
</organism>
<protein>
    <submittedName>
        <fullName evidence="1">Uncharacterized protein</fullName>
    </submittedName>
</protein>
<comment type="caution">
    <text evidence="1">The sequence shown here is derived from an EMBL/GenBank/DDBJ whole genome shotgun (WGS) entry which is preliminary data.</text>
</comment>
<proteinExistence type="predicted"/>
<reference evidence="1 2" key="1">
    <citation type="submission" date="2015-07" db="EMBL/GenBank/DDBJ databases">
        <authorList>
            <person name="O'Brien H.E."/>
            <person name="Thakur S."/>
            <person name="Gong Y."/>
            <person name="Wang P.W."/>
            <person name="Guttman D.S."/>
        </authorList>
    </citation>
    <scope>NUCLEOTIDE SEQUENCE [LARGE SCALE GENOMIC DNA]</scope>
    <source>
        <strain evidence="1 2">107</strain>
    </source>
</reference>